<feature type="chain" id="PRO_5022868585" evidence="1">
    <location>
        <begin position="24"/>
        <end position="447"/>
    </location>
</feature>
<accession>A0A5B9EL03</accession>
<keyword evidence="1" id="KW-0732">Signal</keyword>
<reference evidence="2 3" key="1">
    <citation type="submission" date="2019-08" db="EMBL/GenBank/DDBJ databases">
        <title>Complete genome sequence of Terriglobus albidus strain ORNL.</title>
        <authorList>
            <person name="Podar M."/>
        </authorList>
    </citation>
    <scope>NUCLEOTIDE SEQUENCE [LARGE SCALE GENOMIC DNA]</scope>
    <source>
        <strain evidence="2 3">ORNL</strain>
    </source>
</reference>
<evidence type="ECO:0000313" key="3">
    <source>
        <dbReference type="Proteomes" id="UP000321820"/>
    </source>
</evidence>
<sequence>MAKQWMRIAAVAGVLLCGRMAVAADVSGEWVAKVATPGEPQYAHVLLQVQGDKVSGSWGSSKVEGTLAGDKLELSLTDEDGKPAGKLSATLNGASFAGSGTMAMRNRFGAGGGFGGGGGGRGAAEATVNWTMDRAATPPAAPRSIKFEPKELYATYSASVAPALHIFSGDVVHTWTADAGGVDAKGIRHRGGDSNIGPFYVEGALPGDTLALHLLKVRTNRATARQGTRINAHAVTAAYLVGAKYDPDFSGEWTLLPEKGIAVPAHPSEHMKNYSVPLKPMLGCISVAPPGDEQYRGGDLGPFGGNLDYNDNVEGTTVYLPVFHAGALLGMGDGHAAMGDGELTGSALETSMDVDFSVEVIKGDSTGQVRAETKEYLIAFGVTGSVPESIQVATSQLATWIKKQYGLSDSEVAILFASTLKYDITELVDAKYNVAAKVPKSILSTMK</sequence>
<dbReference type="GO" id="GO:0016811">
    <property type="term" value="F:hydrolase activity, acting on carbon-nitrogen (but not peptide) bonds, in linear amides"/>
    <property type="evidence" value="ECO:0007669"/>
    <property type="project" value="InterPro"/>
</dbReference>
<dbReference type="KEGG" id="talb:FTW19_23870"/>
<dbReference type="RefSeq" id="WP_147650063.1">
    <property type="nucleotide sequence ID" value="NZ_CP042806.1"/>
</dbReference>
<evidence type="ECO:0000256" key="1">
    <source>
        <dbReference type="SAM" id="SignalP"/>
    </source>
</evidence>
<organism evidence="2 3">
    <name type="scientific">Terriglobus albidus</name>
    <dbReference type="NCBI Taxonomy" id="1592106"/>
    <lineage>
        <taxon>Bacteria</taxon>
        <taxon>Pseudomonadati</taxon>
        <taxon>Acidobacteriota</taxon>
        <taxon>Terriglobia</taxon>
        <taxon>Terriglobales</taxon>
        <taxon>Acidobacteriaceae</taxon>
        <taxon>Terriglobus</taxon>
    </lineage>
</organism>
<dbReference type="Gene3D" id="2.60.120.580">
    <property type="entry name" value="Acetamidase/Formamidase-like domains"/>
    <property type="match status" value="1"/>
</dbReference>
<dbReference type="OrthoDB" id="9811740at2"/>
<dbReference type="Gene3D" id="3.10.28.20">
    <property type="entry name" value="Acetamidase/Formamidase-like domains"/>
    <property type="match status" value="1"/>
</dbReference>
<feature type="signal peptide" evidence="1">
    <location>
        <begin position="1"/>
        <end position="23"/>
    </location>
</feature>
<dbReference type="InterPro" id="IPR004304">
    <property type="entry name" value="FmdA_AmdA"/>
</dbReference>
<dbReference type="Proteomes" id="UP000321820">
    <property type="component" value="Chromosome"/>
</dbReference>
<dbReference type="AlphaFoldDB" id="A0A5B9EL03"/>
<dbReference type="EMBL" id="CP042806">
    <property type="protein sequence ID" value="QEE30766.1"/>
    <property type="molecule type" value="Genomic_DNA"/>
</dbReference>
<keyword evidence="3" id="KW-1185">Reference proteome</keyword>
<dbReference type="PANTHER" id="PTHR31891">
    <property type="entry name" value="FORMAMIDASE C869.04-RELATED"/>
    <property type="match status" value="1"/>
</dbReference>
<proteinExistence type="predicted"/>
<evidence type="ECO:0000313" key="2">
    <source>
        <dbReference type="EMBL" id="QEE30766.1"/>
    </source>
</evidence>
<gene>
    <name evidence="2" type="ORF">FTW19_23870</name>
</gene>
<dbReference type="SUPFAM" id="SSF141130">
    <property type="entry name" value="Acetamidase/Formamidase-like"/>
    <property type="match status" value="1"/>
</dbReference>
<dbReference type="Pfam" id="PF03069">
    <property type="entry name" value="FmdA_AmdA"/>
    <property type="match status" value="1"/>
</dbReference>
<protein>
    <submittedName>
        <fullName evidence="2">Acetamidase</fullName>
    </submittedName>
</protein>
<dbReference type="PANTHER" id="PTHR31891:SF1">
    <property type="entry name" value="FORMAMIDASE C869.04-RELATED"/>
    <property type="match status" value="1"/>
</dbReference>
<name>A0A5B9EL03_9BACT</name>